<keyword evidence="1" id="KW-0805">Transcription regulation</keyword>
<dbReference type="EMBL" id="AP009384">
    <property type="protein sequence ID" value="BAF89786.1"/>
    <property type="molecule type" value="Genomic_DNA"/>
</dbReference>
<dbReference type="InterPro" id="IPR000595">
    <property type="entry name" value="cNMP-bd_dom"/>
</dbReference>
<evidence type="ECO:0000259" key="6">
    <source>
        <dbReference type="PROSITE" id="PS51063"/>
    </source>
</evidence>
<dbReference type="CDD" id="cd00038">
    <property type="entry name" value="CAP_ED"/>
    <property type="match status" value="1"/>
</dbReference>
<reference evidence="7 8" key="4">
    <citation type="journal article" date="2009" name="Appl. Environ. Microbiol.">
        <title>Comparative genome-wide transcriptional profiling of Azorhizobium caulinodans ORS571 grown under free-living and symbiotic conditions.</title>
        <authorList>
            <person name="Tsukada S."/>
            <person name="Aono T."/>
            <person name="Akiba N."/>
            <person name="Lee KB."/>
            <person name="Liu CT."/>
            <person name="Toyazaki H."/>
            <person name="Oyaizu H."/>
        </authorList>
    </citation>
    <scope>NUCLEOTIDE SEQUENCE [LARGE SCALE GENOMIC DNA]</scope>
    <source>
        <strain evidence="8">ATCC 43989 / DSM 5975 / JCM 20966 / LMG 6465 / NBRC 14845 / NCIMB 13405 / ORS 571</strain>
    </source>
</reference>
<dbReference type="AlphaFoldDB" id="A8INT7"/>
<dbReference type="InterPro" id="IPR050397">
    <property type="entry name" value="Env_Response_Regulators"/>
</dbReference>
<reference evidence="8" key="2">
    <citation type="submission" date="2007-04" db="EMBL/GenBank/DDBJ databases">
        <title>Complete genome sequence of the nitrogen-fixing bacterium Azorhizobium caulinodans ORS571.</title>
        <authorList>
            <person name="Lee K.B."/>
            <person name="Backer P.D."/>
            <person name="Aono T."/>
            <person name="Liu C.T."/>
            <person name="Suzuki S."/>
            <person name="Suzuki T."/>
            <person name="Kaneko T."/>
            <person name="Yamada M."/>
            <person name="Tabata S."/>
            <person name="Kupfer D.M."/>
            <person name="Najar F.Z."/>
            <person name="Wiley G.B."/>
            <person name="Roe B."/>
            <person name="Binnewies T."/>
            <person name="Ussery D."/>
            <person name="Vereecke D."/>
            <person name="Gevers D."/>
            <person name="Holsters M."/>
            <person name="Oyaizu H."/>
        </authorList>
    </citation>
    <scope>NUCLEOTIDE SEQUENCE [LARGE SCALE GENOMIC DNA]</scope>
    <source>
        <strain evidence="8">ATCC 43989 / DSM 5975 / JCM 20966 / LMG 6465 / NBRC 14845 / NCIMB 13405 / ORS 571</strain>
    </source>
</reference>
<dbReference type="SMART" id="SM00100">
    <property type="entry name" value="cNMP"/>
    <property type="match status" value="1"/>
</dbReference>
<evidence type="ECO:0000313" key="7">
    <source>
        <dbReference type="EMBL" id="BAF89786.1"/>
    </source>
</evidence>
<dbReference type="SUPFAM" id="SSF51206">
    <property type="entry name" value="cAMP-binding domain-like"/>
    <property type="match status" value="1"/>
</dbReference>
<name>A8INT7_AZOC5</name>
<protein>
    <submittedName>
        <fullName evidence="7">Putative transcriptional regulator</fullName>
    </submittedName>
</protein>
<reference evidence="7 8" key="1">
    <citation type="journal article" date="2007" name="Appl. Environ. Microbiol.">
        <title>Rhizobial factors required for stem nodule maturation and maintenance in Sesbania rostrata-Azorhizobium caulinodans ORS571 symbiosis.</title>
        <authorList>
            <person name="Suzuki S."/>
            <person name="Aono T."/>
            <person name="Lee KB."/>
            <person name="Suzuki T."/>
            <person name="Liu CT."/>
            <person name="Miwa H."/>
            <person name="Wakao S."/>
            <person name="Iki T."/>
            <person name="Oyaizu H."/>
        </authorList>
    </citation>
    <scope>NUCLEOTIDE SEQUENCE [LARGE SCALE GENOMIC DNA]</scope>
    <source>
        <strain evidence="8">ATCC 43989 / DSM 5975 / JCM 20966 / LMG 6465 / NBRC 14845 / NCIMB 13405 / ORS 571</strain>
    </source>
</reference>
<dbReference type="InterPro" id="IPR036390">
    <property type="entry name" value="WH_DNA-bd_sf"/>
</dbReference>
<dbReference type="Pfam" id="PF13545">
    <property type="entry name" value="HTH_Crp_2"/>
    <property type="match status" value="1"/>
</dbReference>
<dbReference type="PANTHER" id="PTHR24567">
    <property type="entry name" value="CRP FAMILY TRANSCRIPTIONAL REGULATORY PROTEIN"/>
    <property type="match status" value="1"/>
</dbReference>
<dbReference type="Gene3D" id="2.60.120.10">
    <property type="entry name" value="Jelly Rolls"/>
    <property type="match status" value="1"/>
</dbReference>
<evidence type="ECO:0000256" key="3">
    <source>
        <dbReference type="ARBA" id="ARBA00023163"/>
    </source>
</evidence>
<dbReference type="SUPFAM" id="SSF46785">
    <property type="entry name" value="Winged helix' DNA-binding domain"/>
    <property type="match status" value="1"/>
</dbReference>
<accession>A8INT7</accession>
<reference evidence="7 8" key="3">
    <citation type="journal article" date="2008" name="BMC Genomics">
        <title>The genome of the versatile nitrogen fixer Azorhizobium caulinodans ORS571.</title>
        <authorList>
            <person name="Lee KB."/>
            <person name="Backer P.D."/>
            <person name="Aono T."/>
            <person name="Liu CT."/>
            <person name="Suzuki S."/>
            <person name="Suzuki T."/>
            <person name="Kaneko T."/>
            <person name="Yamada M."/>
            <person name="Tabata S."/>
            <person name="Kupfer D.M."/>
            <person name="Najar F.Z."/>
            <person name="Wiley G.B."/>
            <person name="Roe B."/>
            <person name="Binnewies T.T."/>
            <person name="Ussery D.W."/>
            <person name="D'Haeze W."/>
            <person name="Herder J.D."/>
            <person name="Gevers D."/>
            <person name="Vereecke D."/>
            <person name="Holsters M."/>
            <person name="Oyaizu H."/>
        </authorList>
    </citation>
    <scope>NUCLEOTIDE SEQUENCE [LARGE SCALE GENOMIC DNA]</scope>
    <source>
        <strain evidence="8">ATCC 43989 / DSM 5975 / JCM 20966 / LMG 6465 / NBRC 14845 / NCIMB 13405 / ORS 571</strain>
    </source>
</reference>
<dbReference type="InterPro" id="IPR014710">
    <property type="entry name" value="RmlC-like_jellyroll"/>
</dbReference>
<dbReference type="HOGENOM" id="CLU_075053_3_5_5"/>
<dbReference type="PROSITE" id="PS50042">
    <property type="entry name" value="CNMP_BINDING_3"/>
    <property type="match status" value="1"/>
</dbReference>
<dbReference type="Pfam" id="PF00027">
    <property type="entry name" value="cNMP_binding"/>
    <property type="match status" value="1"/>
</dbReference>
<dbReference type="PROSITE" id="PS51063">
    <property type="entry name" value="HTH_CRP_2"/>
    <property type="match status" value="1"/>
</dbReference>
<dbReference type="InterPro" id="IPR012318">
    <property type="entry name" value="HTH_CRP"/>
</dbReference>
<feature type="compositionally biased region" description="Pro residues" evidence="4">
    <location>
        <begin position="1"/>
        <end position="16"/>
    </location>
</feature>
<evidence type="ECO:0000259" key="5">
    <source>
        <dbReference type="PROSITE" id="PS50042"/>
    </source>
</evidence>
<keyword evidence="3" id="KW-0804">Transcription</keyword>
<sequence length="253" mass="27477">MDPAPLPLKAPLPPPAGRSVQAARMPAKAEVPPVVARSCLFQGLTGDEVARIFARAHPRSFTRDEPVITDGDLPERLYFVTEGSFICRKTSPAGLVFTLGQLHPGSFFGESGVIGGRRSDMDVTATGEAAALGVPASDFRHALERHPSISRHLVDEMAARIAALTLLSFEVATLKLDARLSRAIAKLARERDQFRDGGLIRPAPTHAELAAMLGTTREVVSRSMTALSRQGLIETRRQEILIRRALGLQNFER</sequence>
<gene>
    <name evidence="7" type="ordered locus">AZC_3788</name>
</gene>
<feature type="domain" description="HTH crp-type" evidence="6">
    <location>
        <begin position="174"/>
        <end position="246"/>
    </location>
</feature>
<dbReference type="GO" id="GO:0003700">
    <property type="term" value="F:DNA-binding transcription factor activity"/>
    <property type="evidence" value="ECO:0007669"/>
    <property type="project" value="TreeGrafter"/>
</dbReference>
<organism evidence="7 8">
    <name type="scientific">Azorhizobium caulinodans (strain ATCC 43989 / DSM 5975 / JCM 20966 / LMG 6465 / NBRC 14845 / NCIMB 13405 / ORS 571)</name>
    <dbReference type="NCBI Taxonomy" id="438753"/>
    <lineage>
        <taxon>Bacteria</taxon>
        <taxon>Pseudomonadati</taxon>
        <taxon>Pseudomonadota</taxon>
        <taxon>Alphaproteobacteria</taxon>
        <taxon>Hyphomicrobiales</taxon>
        <taxon>Xanthobacteraceae</taxon>
        <taxon>Azorhizobium</taxon>
    </lineage>
</organism>
<reference evidence="7 8" key="6">
    <citation type="journal article" date="2011" name="Appl. Environ. Microbiol.">
        <title>Involvement of the azorhizobial chromosome partition gene (parA) in the onset of bacteroid differentiation during Sesbania rostrata stem nodule development.</title>
        <authorList>
            <person name="Liu CT."/>
            <person name="Lee KB."/>
            <person name="Wang YS."/>
            <person name="Peng MH."/>
            <person name="Lee KT."/>
            <person name="Suzuki S."/>
            <person name="Suzuki T."/>
            <person name="Oyaizu H."/>
        </authorList>
    </citation>
    <scope>NUCLEOTIDE SEQUENCE [LARGE SCALE GENOMIC DNA]</scope>
    <source>
        <strain evidence="8">ATCC 43989 / DSM 5975 / JCM 20966 / LMG 6465 / NBRC 14845 / NCIMB 13405 / ORS 571</strain>
    </source>
</reference>
<dbReference type="Proteomes" id="UP000000270">
    <property type="component" value="Chromosome"/>
</dbReference>
<evidence type="ECO:0000313" key="8">
    <source>
        <dbReference type="Proteomes" id="UP000000270"/>
    </source>
</evidence>
<dbReference type="GO" id="GO:0005829">
    <property type="term" value="C:cytosol"/>
    <property type="evidence" value="ECO:0007669"/>
    <property type="project" value="TreeGrafter"/>
</dbReference>
<dbReference type="InterPro" id="IPR036388">
    <property type="entry name" value="WH-like_DNA-bd_sf"/>
</dbReference>
<dbReference type="STRING" id="438753.AZC_3788"/>
<feature type="region of interest" description="Disordered" evidence="4">
    <location>
        <begin position="1"/>
        <end position="21"/>
    </location>
</feature>
<dbReference type="eggNOG" id="COG0664">
    <property type="taxonomic scope" value="Bacteria"/>
</dbReference>
<keyword evidence="8" id="KW-1185">Reference proteome</keyword>
<evidence type="ECO:0000256" key="1">
    <source>
        <dbReference type="ARBA" id="ARBA00023015"/>
    </source>
</evidence>
<keyword evidence="2" id="KW-0238">DNA-binding</keyword>
<proteinExistence type="predicted"/>
<evidence type="ECO:0000256" key="4">
    <source>
        <dbReference type="SAM" id="MobiDB-lite"/>
    </source>
</evidence>
<reference evidence="7 8" key="5">
    <citation type="journal article" date="2010" name="Appl. Environ. Microbiol.">
        <title>phrR-like gene praR of Azorhizobium caulinodans ORS571 is essential for symbiosis with Sesbania rostrata and is involved in expression of reb genes.</title>
        <authorList>
            <person name="Akiba N."/>
            <person name="Aono T."/>
            <person name="Toyazaki H."/>
            <person name="Sato S."/>
            <person name="Oyaizu H."/>
        </authorList>
    </citation>
    <scope>NUCLEOTIDE SEQUENCE [LARGE SCALE GENOMIC DNA]</scope>
    <source>
        <strain evidence="8">ATCC 43989 / DSM 5975 / JCM 20966 / LMG 6465 / NBRC 14845 / NCIMB 13405 / ORS 571</strain>
    </source>
</reference>
<dbReference type="PANTHER" id="PTHR24567:SF68">
    <property type="entry name" value="DNA-BINDING TRANSCRIPTIONAL DUAL REGULATOR CRP"/>
    <property type="match status" value="1"/>
</dbReference>
<dbReference type="KEGG" id="azc:AZC_3788"/>
<dbReference type="SMART" id="SM00419">
    <property type="entry name" value="HTH_CRP"/>
    <property type="match status" value="1"/>
</dbReference>
<dbReference type="RefSeq" id="WP_012172311.1">
    <property type="nucleotide sequence ID" value="NC_009937.1"/>
</dbReference>
<evidence type="ECO:0000256" key="2">
    <source>
        <dbReference type="ARBA" id="ARBA00023125"/>
    </source>
</evidence>
<feature type="domain" description="Cyclic nucleotide-binding" evidence="5">
    <location>
        <begin position="40"/>
        <end position="160"/>
    </location>
</feature>
<dbReference type="InterPro" id="IPR018490">
    <property type="entry name" value="cNMP-bd_dom_sf"/>
</dbReference>
<dbReference type="GO" id="GO:0003677">
    <property type="term" value="F:DNA binding"/>
    <property type="evidence" value="ECO:0007669"/>
    <property type="project" value="UniProtKB-KW"/>
</dbReference>
<dbReference type="Gene3D" id="1.10.10.10">
    <property type="entry name" value="Winged helix-like DNA-binding domain superfamily/Winged helix DNA-binding domain"/>
    <property type="match status" value="1"/>
</dbReference>